<dbReference type="Proteomes" id="UP000673975">
    <property type="component" value="Unassembled WGS sequence"/>
</dbReference>
<dbReference type="SUPFAM" id="SSF46626">
    <property type="entry name" value="Cytochrome c"/>
    <property type="match status" value="1"/>
</dbReference>
<feature type="chain" id="PRO_5035160289" evidence="5">
    <location>
        <begin position="20"/>
        <end position="157"/>
    </location>
</feature>
<evidence type="ECO:0000256" key="3">
    <source>
        <dbReference type="ARBA" id="ARBA00023004"/>
    </source>
</evidence>
<keyword evidence="5" id="KW-0732">Signal</keyword>
<dbReference type="InterPro" id="IPR009056">
    <property type="entry name" value="Cyt_c-like_dom"/>
</dbReference>
<proteinExistence type="predicted"/>
<reference evidence="7" key="1">
    <citation type="submission" date="2021-02" db="EMBL/GenBank/DDBJ databases">
        <title>Natronogracilivirga saccharolytica gen. nov. sp. nov. a new anaerobic, haloalkiliphilic carbohydrate-fermenting bacterium from soda lake and proposing of Cyclonatronumiaceae fam. nov. in the phylum Balneolaeota.</title>
        <authorList>
            <person name="Zhilina T.N."/>
            <person name="Sorokin D.Y."/>
            <person name="Zavarzina D.G."/>
            <person name="Toshchakov S.V."/>
            <person name="Kublanov I.V."/>
        </authorList>
    </citation>
    <scope>NUCLEOTIDE SEQUENCE</scope>
    <source>
        <strain evidence="7">Z-1702</strain>
    </source>
</reference>
<evidence type="ECO:0000313" key="8">
    <source>
        <dbReference type="Proteomes" id="UP000673975"/>
    </source>
</evidence>
<name>A0A8J7S469_9BACT</name>
<evidence type="ECO:0000313" key="7">
    <source>
        <dbReference type="EMBL" id="MBP3191668.1"/>
    </source>
</evidence>
<dbReference type="Pfam" id="PF00034">
    <property type="entry name" value="Cytochrom_C"/>
    <property type="match status" value="1"/>
</dbReference>
<dbReference type="PROSITE" id="PS51007">
    <property type="entry name" value="CYTC"/>
    <property type="match status" value="1"/>
</dbReference>
<dbReference type="GO" id="GO:0020037">
    <property type="term" value="F:heme binding"/>
    <property type="evidence" value="ECO:0007669"/>
    <property type="project" value="InterPro"/>
</dbReference>
<dbReference type="GO" id="GO:0046872">
    <property type="term" value="F:metal ion binding"/>
    <property type="evidence" value="ECO:0007669"/>
    <property type="project" value="UniProtKB-KW"/>
</dbReference>
<organism evidence="7 8">
    <name type="scientific">Natronogracilivirga saccharolytica</name>
    <dbReference type="NCBI Taxonomy" id="2812953"/>
    <lineage>
        <taxon>Bacteria</taxon>
        <taxon>Pseudomonadati</taxon>
        <taxon>Balneolota</taxon>
        <taxon>Balneolia</taxon>
        <taxon>Balneolales</taxon>
        <taxon>Cyclonatronaceae</taxon>
        <taxon>Natronogracilivirga</taxon>
    </lineage>
</organism>
<keyword evidence="3 4" id="KW-0408">Iron</keyword>
<feature type="domain" description="Cytochrome c" evidence="6">
    <location>
        <begin position="59"/>
        <end position="148"/>
    </location>
</feature>
<evidence type="ECO:0000259" key="6">
    <source>
        <dbReference type="PROSITE" id="PS51007"/>
    </source>
</evidence>
<keyword evidence="2 4" id="KW-0479">Metal-binding</keyword>
<keyword evidence="8" id="KW-1185">Reference proteome</keyword>
<comment type="caution">
    <text evidence="7">The sequence shown here is derived from an EMBL/GenBank/DDBJ whole genome shotgun (WGS) entry which is preliminary data.</text>
</comment>
<dbReference type="InterPro" id="IPR036909">
    <property type="entry name" value="Cyt_c-like_dom_sf"/>
</dbReference>
<gene>
    <name evidence="7" type="ORF">NATSA_03230</name>
</gene>
<protein>
    <submittedName>
        <fullName evidence="7">C-type cytochrome</fullName>
    </submittedName>
</protein>
<dbReference type="Gene3D" id="1.10.760.10">
    <property type="entry name" value="Cytochrome c-like domain"/>
    <property type="match status" value="1"/>
</dbReference>
<sequence length="157" mass="17626">MKRVLILAALLLFSTACGNGDETAERAGDDAAAELTDFELQHGIGPIDEPLDLGEVQIERARAGAEYFDSRCASCHRMEQRFVGPALGRVAENRSHEFVINFILNPEEMTQRHPVGQALLQEYMTTMPYQNVTEEQAAEILDFLRHYADTGEDLREQ</sequence>
<accession>A0A8J7S469</accession>
<evidence type="ECO:0000256" key="4">
    <source>
        <dbReference type="PROSITE-ProRule" id="PRU00433"/>
    </source>
</evidence>
<dbReference type="AlphaFoldDB" id="A0A8J7S469"/>
<keyword evidence="1 4" id="KW-0349">Heme</keyword>
<dbReference type="RefSeq" id="WP_210510361.1">
    <property type="nucleotide sequence ID" value="NZ_JAFIDN010000002.1"/>
</dbReference>
<dbReference type="EMBL" id="JAFIDN010000002">
    <property type="protein sequence ID" value="MBP3191668.1"/>
    <property type="molecule type" value="Genomic_DNA"/>
</dbReference>
<dbReference type="PROSITE" id="PS51257">
    <property type="entry name" value="PROKAR_LIPOPROTEIN"/>
    <property type="match status" value="1"/>
</dbReference>
<evidence type="ECO:0000256" key="1">
    <source>
        <dbReference type="ARBA" id="ARBA00022617"/>
    </source>
</evidence>
<evidence type="ECO:0000256" key="5">
    <source>
        <dbReference type="SAM" id="SignalP"/>
    </source>
</evidence>
<dbReference type="GO" id="GO:0009055">
    <property type="term" value="F:electron transfer activity"/>
    <property type="evidence" value="ECO:0007669"/>
    <property type="project" value="InterPro"/>
</dbReference>
<feature type="signal peptide" evidence="5">
    <location>
        <begin position="1"/>
        <end position="19"/>
    </location>
</feature>
<evidence type="ECO:0000256" key="2">
    <source>
        <dbReference type="ARBA" id="ARBA00022723"/>
    </source>
</evidence>